<dbReference type="PANTHER" id="PTHR13408:SF0">
    <property type="entry name" value="DNA-DIRECTED RNA POLYMERASE III SUBUNIT RPC4"/>
    <property type="match status" value="1"/>
</dbReference>
<evidence type="ECO:0000256" key="1">
    <source>
        <dbReference type="ARBA" id="ARBA00004123"/>
    </source>
</evidence>
<proteinExistence type="predicted"/>
<evidence type="ECO:0000313" key="7">
    <source>
        <dbReference type="Proteomes" id="UP000703269"/>
    </source>
</evidence>
<accession>A0A9P3G9W1</accession>
<dbReference type="PANTHER" id="PTHR13408">
    <property type="entry name" value="DNA-DIRECTED RNA POLYMERASE III"/>
    <property type="match status" value="1"/>
</dbReference>
<evidence type="ECO:0000313" key="6">
    <source>
        <dbReference type="EMBL" id="GJE90981.1"/>
    </source>
</evidence>
<organism evidence="6 7">
    <name type="scientific">Phanerochaete sordida</name>
    <dbReference type="NCBI Taxonomy" id="48140"/>
    <lineage>
        <taxon>Eukaryota</taxon>
        <taxon>Fungi</taxon>
        <taxon>Dikarya</taxon>
        <taxon>Basidiomycota</taxon>
        <taxon>Agaricomycotina</taxon>
        <taxon>Agaricomycetes</taxon>
        <taxon>Polyporales</taxon>
        <taxon>Phanerochaetaceae</taxon>
        <taxon>Phanerochaete</taxon>
    </lineage>
</organism>
<feature type="compositionally biased region" description="Basic and acidic residues" evidence="5">
    <location>
        <begin position="55"/>
        <end position="72"/>
    </location>
</feature>
<evidence type="ECO:0000256" key="4">
    <source>
        <dbReference type="ARBA" id="ARBA00023242"/>
    </source>
</evidence>
<dbReference type="GO" id="GO:0042797">
    <property type="term" value="P:tRNA transcription by RNA polymerase III"/>
    <property type="evidence" value="ECO:0007669"/>
    <property type="project" value="TreeGrafter"/>
</dbReference>
<keyword evidence="7" id="KW-1185">Reference proteome</keyword>
<feature type="region of interest" description="Disordered" evidence="5">
    <location>
        <begin position="99"/>
        <end position="162"/>
    </location>
</feature>
<comment type="caution">
    <text evidence="6">The sequence shown here is derived from an EMBL/GenBank/DDBJ whole genome shotgun (WGS) entry which is preliminary data.</text>
</comment>
<dbReference type="Pfam" id="PF05132">
    <property type="entry name" value="RNA_pol_Rpc4"/>
    <property type="match status" value="1"/>
</dbReference>
<dbReference type="EMBL" id="BPQB01000019">
    <property type="protein sequence ID" value="GJE90981.1"/>
    <property type="molecule type" value="Genomic_DNA"/>
</dbReference>
<sequence>MTASGPFAMGPALAGTSARRTAPRSNFTPIVPQGPGGASRLGAGLTQTEAPTIGVKREPGVPGTKEKERKVEEDEAEAYSDPDEGVEIVDMENVRTMDWMAPESLRKEKKPSKKKKVKAEEADKKDKTLAIEEGVAEPEAETGVNLANAVDLSESEDEEEMEDIMDDFAFNQMETDDHLPQDLLYFFQFPEPFPEFVSRISAESKGKGVGKPEDGGKSVTFSDDTKPPAPDAPQDQAGEKSTAEEKVDGVVGQLEVYESGAVKMRLANGIVMDVSAATQPSFLQHAVHLDPAEKRLCVLGEINRRFVVSPNIDTLLSAMELAEQPQQPELDVDGLISMDTT</sequence>
<comment type="subcellular location">
    <subcellularLocation>
        <location evidence="1">Nucleus</location>
    </subcellularLocation>
</comment>
<feature type="region of interest" description="Disordered" evidence="5">
    <location>
        <begin position="203"/>
        <end position="247"/>
    </location>
</feature>
<keyword evidence="2" id="KW-0240">DNA-directed RNA polymerase</keyword>
<protein>
    <submittedName>
        <fullName evidence="6">RNA polymerase III RPC4-domain-containing protein</fullName>
    </submittedName>
</protein>
<dbReference type="GO" id="GO:0003677">
    <property type="term" value="F:DNA binding"/>
    <property type="evidence" value="ECO:0007669"/>
    <property type="project" value="InterPro"/>
</dbReference>
<feature type="compositionally biased region" description="Acidic residues" evidence="5">
    <location>
        <begin position="153"/>
        <end position="162"/>
    </location>
</feature>
<feature type="region of interest" description="Disordered" evidence="5">
    <location>
        <begin position="1"/>
        <end position="85"/>
    </location>
</feature>
<dbReference type="AlphaFoldDB" id="A0A9P3G9W1"/>
<reference evidence="6 7" key="1">
    <citation type="submission" date="2021-08" db="EMBL/GenBank/DDBJ databases">
        <title>Draft Genome Sequence of Phanerochaete sordida strain YK-624.</title>
        <authorList>
            <person name="Mori T."/>
            <person name="Dohra H."/>
            <person name="Suzuki T."/>
            <person name="Kawagishi H."/>
            <person name="Hirai H."/>
        </authorList>
    </citation>
    <scope>NUCLEOTIDE SEQUENCE [LARGE SCALE GENOMIC DNA]</scope>
    <source>
        <strain evidence="6 7">YK-624</strain>
    </source>
</reference>
<keyword evidence="4" id="KW-0539">Nucleus</keyword>
<feature type="compositionally biased region" description="Basic and acidic residues" evidence="5">
    <location>
        <begin position="118"/>
        <end position="130"/>
    </location>
</feature>
<evidence type="ECO:0000256" key="5">
    <source>
        <dbReference type="SAM" id="MobiDB-lite"/>
    </source>
</evidence>
<feature type="compositionally biased region" description="Acidic residues" evidence="5">
    <location>
        <begin position="73"/>
        <end position="85"/>
    </location>
</feature>
<dbReference type="OrthoDB" id="5836119at2759"/>
<evidence type="ECO:0000256" key="2">
    <source>
        <dbReference type="ARBA" id="ARBA00022478"/>
    </source>
</evidence>
<name>A0A9P3G9W1_9APHY</name>
<feature type="compositionally biased region" description="Basic residues" evidence="5">
    <location>
        <begin position="107"/>
        <end position="117"/>
    </location>
</feature>
<keyword evidence="3" id="KW-0804">Transcription</keyword>
<dbReference type="InterPro" id="IPR007811">
    <property type="entry name" value="RPC4"/>
</dbReference>
<evidence type="ECO:0000256" key="3">
    <source>
        <dbReference type="ARBA" id="ARBA00023163"/>
    </source>
</evidence>
<feature type="compositionally biased region" description="Basic and acidic residues" evidence="5">
    <location>
        <begin position="237"/>
        <end position="247"/>
    </location>
</feature>
<dbReference type="Proteomes" id="UP000703269">
    <property type="component" value="Unassembled WGS sequence"/>
</dbReference>
<gene>
    <name evidence="6" type="ORF">PsYK624_071280</name>
</gene>
<feature type="compositionally biased region" description="Basic and acidic residues" evidence="5">
    <location>
        <begin position="203"/>
        <end position="216"/>
    </location>
</feature>
<dbReference type="GO" id="GO:0005666">
    <property type="term" value="C:RNA polymerase III complex"/>
    <property type="evidence" value="ECO:0007669"/>
    <property type="project" value="InterPro"/>
</dbReference>